<dbReference type="EMBL" id="WMIE01000020">
    <property type="protein sequence ID" value="MTH79791.1"/>
    <property type="molecule type" value="Genomic_DNA"/>
</dbReference>
<feature type="region of interest" description="Disordered" evidence="1">
    <location>
        <begin position="1"/>
        <end position="51"/>
    </location>
</feature>
<keyword evidence="2" id="KW-0812">Transmembrane</keyword>
<evidence type="ECO:0000313" key="4">
    <source>
        <dbReference type="EMBL" id="MTH79791.1"/>
    </source>
</evidence>
<evidence type="ECO:0000256" key="2">
    <source>
        <dbReference type="SAM" id="Phobius"/>
    </source>
</evidence>
<evidence type="ECO:0000259" key="3">
    <source>
        <dbReference type="Pfam" id="PF13670"/>
    </source>
</evidence>
<comment type="caution">
    <text evidence="4">The sequence shown here is derived from an EMBL/GenBank/DDBJ whole genome shotgun (WGS) entry which is preliminary data.</text>
</comment>
<dbReference type="Pfam" id="PF13670">
    <property type="entry name" value="PepSY_2"/>
    <property type="match status" value="1"/>
</dbReference>
<keyword evidence="5" id="KW-1185">Reference proteome</keyword>
<sequence>MSSIWSSGKISPRRTAPRAKPASRPSSASSGGKGDWACGATAGPSHRSAVRKRIERGRLVIARPYPDLPDNTLTIPVRPVSGRLRIMRARSTRRSHAMMRFLILAALTAGPVAAQGATIRPLSASVNDFERRGYIVRSAEDDGRTHEIEAITPDGRRIEAVVEAATGEVLTERADD</sequence>
<name>A0A6L6JIV0_9RHOB</name>
<dbReference type="OrthoDB" id="7874200at2"/>
<proteinExistence type="predicted"/>
<gene>
    <name evidence="4" type="ORF">GL286_18930</name>
</gene>
<feature type="domain" description="PepSY" evidence="3">
    <location>
        <begin position="102"/>
        <end position="172"/>
    </location>
</feature>
<dbReference type="InterPro" id="IPR025711">
    <property type="entry name" value="PepSY"/>
</dbReference>
<keyword evidence="2" id="KW-1133">Transmembrane helix</keyword>
<dbReference type="Proteomes" id="UP000478183">
    <property type="component" value="Unassembled WGS sequence"/>
</dbReference>
<accession>A0A6L6JIV0</accession>
<dbReference type="AlphaFoldDB" id="A0A6L6JIV0"/>
<evidence type="ECO:0000256" key="1">
    <source>
        <dbReference type="SAM" id="MobiDB-lite"/>
    </source>
</evidence>
<evidence type="ECO:0000313" key="5">
    <source>
        <dbReference type="Proteomes" id="UP000478183"/>
    </source>
</evidence>
<reference evidence="4 5" key="1">
    <citation type="submission" date="2019-11" db="EMBL/GenBank/DDBJ databases">
        <authorList>
            <person name="Dong K."/>
        </authorList>
    </citation>
    <scope>NUCLEOTIDE SEQUENCE [LARGE SCALE GENOMIC DNA]</scope>
    <source>
        <strain evidence="4 5">NBRC 111993</strain>
    </source>
</reference>
<organism evidence="4 5">
    <name type="scientific">Paracoccus aestuariivivens</name>
    <dbReference type="NCBI Taxonomy" id="1820333"/>
    <lineage>
        <taxon>Bacteria</taxon>
        <taxon>Pseudomonadati</taxon>
        <taxon>Pseudomonadota</taxon>
        <taxon>Alphaproteobacteria</taxon>
        <taxon>Rhodobacterales</taxon>
        <taxon>Paracoccaceae</taxon>
        <taxon>Paracoccus</taxon>
    </lineage>
</organism>
<feature type="compositionally biased region" description="Low complexity" evidence="1">
    <location>
        <begin position="18"/>
        <end position="30"/>
    </location>
</feature>
<keyword evidence="2" id="KW-0472">Membrane</keyword>
<feature type="transmembrane region" description="Helical" evidence="2">
    <location>
        <begin position="97"/>
        <end position="114"/>
    </location>
</feature>
<protein>
    <recommendedName>
        <fullName evidence="3">PepSY domain-containing protein</fullName>
    </recommendedName>
</protein>